<proteinExistence type="predicted"/>
<accession>A0AAE1AXZ1</accession>
<evidence type="ECO:0000313" key="2">
    <source>
        <dbReference type="Proteomes" id="UP001283361"/>
    </source>
</evidence>
<keyword evidence="2" id="KW-1185">Reference proteome</keyword>
<gene>
    <name evidence="1" type="ORF">RRG08_064863</name>
</gene>
<protein>
    <submittedName>
        <fullName evidence="1">Uncharacterized protein</fullName>
    </submittedName>
</protein>
<sequence length="99" mass="11395">MDDKAKDNQRESGLNNIIFRLLECAELSAQLFYCGSKPGTRPVLSDLYTSLQMDLFIPFDVQLEQARSRDDCARRVVLEMLKAFTSLAPRKFTYVHSLF</sequence>
<comment type="caution">
    <text evidence="1">The sequence shown here is derived from an EMBL/GenBank/DDBJ whole genome shotgun (WGS) entry which is preliminary data.</text>
</comment>
<evidence type="ECO:0000313" key="1">
    <source>
        <dbReference type="EMBL" id="KAK3795351.1"/>
    </source>
</evidence>
<name>A0AAE1AXZ1_9GAST</name>
<dbReference type="Proteomes" id="UP001283361">
    <property type="component" value="Unassembled WGS sequence"/>
</dbReference>
<reference evidence="1" key="1">
    <citation type="journal article" date="2023" name="G3 (Bethesda)">
        <title>A reference genome for the long-term kleptoplast-retaining sea slug Elysia crispata morphotype clarki.</title>
        <authorList>
            <person name="Eastman K.E."/>
            <person name="Pendleton A.L."/>
            <person name="Shaikh M.A."/>
            <person name="Suttiyut T."/>
            <person name="Ogas R."/>
            <person name="Tomko P."/>
            <person name="Gavelis G."/>
            <person name="Widhalm J.R."/>
            <person name="Wisecaver J.H."/>
        </authorList>
    </citation>
    <scope>NUCLEOTIDE SEQUENCE</scope>
    <source>
        <strain evidence="1">ECLA1</strain>
    </source>
</reference>
<dbReference type="EMBL" id="JAWDGP010001070">
    <property type="protein sequence ID" value="KAK3795351.1"/>
    <property type="molecule type" value="Genomic_DNA"/>
</dbReference>
<dbReference type="AlphaFoldDB" id="A0AAE1AXZ1"/>
<organism evidence="1 2">
    <name type="scientific">Elysia crispata</name>
    <name type="common">lettuce slug</name>
    <dbReference type="NCBI Taxonomy" id="231223"/>
    <lineage>
        <taxon>Eukaryota</taxon>
        <taxon>Metazoa</taxon>
        <taxon>Spiralia</taxon>
        <taxon>Lophotrochozoa</taxon>
        <taxon>Mollusca</taxon>
        <taxon>Gastropoda</taxon>
        <taxon>Heterobranchia</taxon>
        <taxon>Euthyneura</taxon>
        <taxon>Panpulmonata</taxon>
        <taxon>Sacoglossa</taxon>
        <taxon>Placobranchoidea</taxon>
        <taxon>Plakobranchidae</taxon>
        <taxon>Elysia</taxon>
    </lineage>
</organism>